<accession>A0A1Q2M491</accession>
<evidence type="ECO:0000256" key="2">
    <source>
        <dbReference type="ARBA" id="ARBA00022529"/>
    </source>
</evidence>
<dbReference type="EMBL" id="CP019650">
    <property type="protein sequence ID" value="AQQ67476.1"/>
    <property type="molecule type" value="Genomic_DNA"/>
</dbReference>
<dbReference type="SUPFAM" id="SSF53955">
    <property type="entry name" value="Lysozyme-like"/>
    <property type="match status" value="1"/>
</dbReference>
<dbReference type="PANTHER" id="PTHR38107:SF3">
    <property type="entry name" value="LYSOZYME RRRD-RELATED"/>
    <property type="match status" value="1"/>
</dbReference>
<gene>
    <name evidence="8" type="ORF">Mag101_07360</name>
</gene>
<evidence type="ECO:0000256" key="5">
    <source>
        <dbReference type="ARBA" id="ARBA00023295"/>
    </source>
</evidence>
<keyword evidence="2 6" id="KW-0929">Antimicrobial</keyword>
<evidence type="ECO:0000313" key="8">
    <source>
        <dbReference type="EMBL" id="AQQ67476.1"/>
    </source>
</evidence>
<dbReference type="GO" id="GO:0003796">
    <property type="term" value="F:lysozyme activity"/>
    <property type="evidence" value="ECO:0007669"/>
    <property type="project" value="UniProtKB-EC"/>
</dbReference>
<keyword evidence="4 6" id="KW-0378">Hydrolase</keyword>
<dbReference type="GO" id="GO:0009253">
    <property type="term" value="P:peptidoglycan catabolic process"/>
    <property type="evidence" value="ECO:0007669"/>
    <property type="project" value="InterPro"/>
</dbReference>
<evidence type="ECO:0000256" key="7">
    <source>
        <dbReference type="SAM" id="SignalP"/>
    </source>
</evidence>
<dbReference type="PANTHER" id="PTHR38107">
    <property type="match status" value="1"/>
</dbReference>
<dbReference type="GO" id="GO:0031640">
    <property type="term" value="P:killing of cells of another organism"/>
    <property type="evidence" value="ECO:0007669"/>
    <property type="project" value="UniProtKB-KW"/>
</dbReference>
<dbReference type="InterPro" id="IPR034690">
    <property type="entry name" value="Endolysin_T4_type"/>
</dbReference>
<organism evidence="8 9">
    <name type="scientific">Microbulbifer agarilyticus</name>
    <dbReference type="NCBI Taxonomy" id="260552"/>
    <lineage>
        <taxon>Bacteria</taxon>
        <taxon>Pseudomonadati</taxon>
        <taxon>Pseudomonadota</taxon>
        <taxon>Gammaproteobacteria</taxon>
        <taxon>Cellvibrionales</taxon>
        <taxon>Microbulbiferaceae</taxon>
        <taxon>Microbulbifer</taxon>
    </lineage>
</organism>
<dbReference type="OrthoDB" id="8141296at2"/>
<proteinExistence type="inferred from homology"/>
<evidence type="ECO:0000256" key="6">
    <source>
        <dbReference type="RuleBase" id="RU003788"/>
    </source>
</evidence>
<dbReference type="InterPro" id="IPR002196">
    <property type="entry name" value="Glyco_hydro_24"/>
</dbReference>
<comment type="similarity">
    <text evidence="6">Belongs to the glycosyl hydrolase 24 family.</text>
</comment>
<dbReference type="GO" id="GO:0016998">
    <property type="term" value="P:cell wall macromolecule catabolic process"/>
    <property type="evidence" value="ECO:0007669"/>
    <property type="project" value="InterPro"/>
</dbReference>
<dbReference type="Pfam" id="PF00959">
    <property type="entry name" value="Phage_lysozyme"/>
    <property type="match status" value="1"/>
</dbReference>
<evidence type="ECO:0000313" key="9">
    <source>
        <dbReference type="Proteomes" id="UP000188219"/>
    </source>
</evidence>
<name>A0A1Q2M491_9GAMM</name>
<comment type="catalytic activity">
    <reaction evidence="1 6">
        <text>Hydrolysis of (1-&gt;4)-beta-linkages between N-acetylmuramic acid and N-acetyl-D-glucosamine residues in a peptidoglycan and between N-acetyl-D-glucosamine residues in chitodextrins.</text>
        <dbReference type="EC" id="3.2.1.17"/>
    </reaction>
</comment>
<dbReference type="GO" id="GO:0042742">
    <property type="term" value="P:defense response to bacterium"/>
    <property type="evidence" value="ECO:0007669"/>
    <property type="project" value="UniProtKB-KW"/>
</dbReference>
<dbReference type="EC" id="3.2.1.17" evidence="6"/>
<reference evidence="8" key="1">
    <citation type="submission" date="2017-02" db="EMBL/GenBank/DDBJ databases">
        <title>Genome of Microbulbifer agarilyticus GP101.</title>
        <authorList>
            <person name="Jung J."/>
            <person name="Bae S.S."/>
            <person name="Baek K."/>
        </authorList>
    </citation>
    <scope>NUCLEOTIDE SEQUENCE [LARGE SCALE GENOMIC DNA]</scope>
    <source>
        <strain evidence="8">GP101</strain>
    </source>
</reference>
<keyword evidence="5 6" id="KW-0326">Glycosidase</keyword>
<dbReference type="HAMAP" id="MF_04110">
    <property type="entry name" value="ENDOLYSIN_T4"/>
    <property type="match status" value="1"/>
</dbReference>
<dbReference type="InterPro" id="IPR023347">
    <property type="entry name" value="Lysozyme_dom_sf"/>
</dbReference>
<sequence length="155" mass="16855">MRISKRVAAIVAAGAFSFAAPVVMQFEGLRTTAYYDPIQIPTICYGHTLTATMGESKTIAECDQLLQDDMRQTLSGLAACVRPELQPNQWAALVSWSYNVGAGAACGSTLMRKVNAGATPDEWCPELRRWVYAGGQRLAGLVRRREAELKLCLGS</sequence>
<keyword evidence="9" id="KW-1185">Reference proteome</keyword>
<dbReference type="AlphaFoldDB" id="A0A1Q2M491"/>
<evidence type="ECO:0000256" key="1">
    <source>
        <dbReference type="ARBA" id="ARBA00000632"/>
    </source>
</evidence>
<dbReference type="InterPro" id="IPR023346">
    <property type="entry name" value="Lysozyme-like_dom_sf"/>
</dbReference>
<dbReference type="Proteomes" id="UP000188219">
    <property type="component" value="Chromosome"/>
</dbReference>
<dbReference type="CDD" id="cd16900">
    <property type="entry name" value="endolysin_R21-like"/>
    <property type="match status" value="1"/>
</dbReference>
<protein>
    <recommendedName>
        <fullName evidence="6">Lysozyme</fullName>
        <ecNumber evidence="6">3.2.1.17</ecNumber>
    </recommendedName>
</protein>
<evidence type="ECO:0000256" key="3">
    <source>
        <dbReference type="ARBA" id="ARBA00022638"/>
    </source>
</evidence>
<keyword evidence="3 6" id="KW-0081">Bacteriolytic enzyme</keyword>
<dbReference type="InterPro" id="IPR051018">
    <property type="entry name" value="Bacteriophage_GH24"/>
</dbReference>
<dbReference type="KEGG" id="maga:Mag101_07360"/>
<keyword evidence="7" id="KW-0732">Signal</keyword>
<dbReference type="STRING" id="260552.Mag101_07360"/>
<feature type="signal peptide" evidence="7">
    <location>
        <begin position="1"/>
        <end position="19"/>
    </location>
</feature>
<feature type="chain" id="PRO_5012456323" description="Lysozyme" evidence="7">
    <location>
        <begin position="20"/>
        <end position="155"/>
    </location>
</feature>
<evidence type="ECO:0000256" key="4">
    <source>
        <dbReference type="ARBA" id="ARBA00022801"/>
    </source>
</evidence>
<dbReference type="Gene3D" id="1.10.530.40">
    <property type="match status" value="1"/>
</dbReference>